<dbReference type="InterPro" id="IPR045401">
    <property type="entry name" value="GAP1-M"/>
</dbReference>
<organism evidence="3 4">
    <name type="scientific">Gordonia asplenii</name>
    <dbReference type="NCBI Taxonomy" id="2725283"/>
    <lineage>
        <taxon>Bacteria</taxon>
        <taxon>Bacillati</taxon>
        <taxon>Actinomycetota</taxon>
        <taxon>Actinomycetes</taxon>
        <taxon>Mycobacteriales</taxon>
        <taxon>Gordoniaceae</taxon>
        <taxon>Gordonia</taxon>
    </lineage>
</organism>
<sequence>MAAPRSILLDKATTARYAQLTYTSYDDGSGRGGWQVKQETGGLDAVEQQSLTARILTRFDLLPVMPDFPTPEQTAARPARLSYAPLPAAGAGHAAYWHTVDAGRDASGRPGNVFAHVVLDRDVAAPSPVRPVELWRSPGWLRPYGVPDVAAAQLTSAYPPPANPAMSMAASVEFLLAHHVDRQSVFRVMLDAVAAALAGGPALALLVDDHDEAAAWIAAISHFMSPAAAQRFAFSTHDAPEAALAGVEAGLQVIVVPRSRIPEKWELPGAVIVDAAEQPNLGDLTSGIAHRVARGAIPVTPWSALAEGVLADDEIATAVLARQDEIARELGDTGTSPAWSLAIAVTRHPDLAEFAAEAQRVIADGGSSIVGDVAWAKELVAQAQARFPMTVGQVLARLVSAAERGEDTSGVAHRLLHAVLAEPDWLSSTAVSGVPVVSSLALSADDVQRLVALSATLRADAAIDTGQAVVAALRLAELLDRLVFDSYTRVRAELLATVNAGGVEFLWTTPQWVESGGLNALATQVRATFIRPFVAQESPTRVATLRPQVVKWLYDVEVAGGVRFELPANPTEADSFLFPLAVRTVLSAREYAIPVPMRQDYVLDAVKLAVDDPHFDDASCRDLVSDLVALQVPDASELIALSTEYPRRVSPLVLATVVYRGPRDDTVMRKVVDSDDADPALVAAATLRGWHGSGLLPPREEWAHDVETLAAGDDHSWLGDAAPDLVAMLAAGSVVAAQDDRSAATGFTGALAARLPALTSSIAELIRGALRGGQLDTNWVAAQSFLRQLRLSATTTPLDDPAFGGWRWDEALLREAIAAGTYRGPRSAVELRDCTWPTVAAASADTAERFFAGYRDAAHAWLAGLGLAADHEGWGNRLWNRDEP</sequence>
<comment type="caution">
    <text evidence="3">The sequence shown here is derived from an EMBL/GenBank/DDBJ whole genome shotgun (WGS) entry which is preliminary data.</text>
</comment>
<evidence type="ECO:0000313" key="4">
    <source>
        <dbReference type="Proteomes" id="UP000550729"/>
    </source>
</evidence>
<proteinExistence type="predicted"/>
<protein>
    <submittedName>
        <fullName evidence="3">Uncharacterized protein</fullName>
    </submittedName>
</protein>
<dbReference type="RefSeq" id="WP_170192672.1">
    <property type="nucleotide sequence ID" value="NZ_JABBNB010000002.1"/>
</dbReference>
<dbReference type="Proteomes" id="UP000550729">
    <property type="component" value="Unassembled WGS sequence"/>
</dbReference>
<feature type="domain" description="GTPase-associated protein 1 N-terminal" evidence="1">
    <location>
        <begin position="18"/>
        <end position="145"/>
    </location>
</feature>
<feature type="domain" description="GTPase-associated protein 1 middle" evidence="2">
    <location>
        <begin position="182"/>
        <end position="259"/>
    </location>
</feature>
<dbReference type="EMBL" id="JABBNB010000002">
    <property type="protein sequence ID" value="NMO00160.1"/>
    <property type="molecule type" value="Genomic_DNA"/>
</dbReference>
<dbReference type="AlphaFoldDB" id="A0A848KPC3"/>
<dbReference type="InterPro" id="IPR045402">
    <property type="entry name" value="GAP1-N2"/>
</dbReference>
<reference evidence="3 4" key="1">
    <citation type="submission" date="2020-04" db="EMBL/GenBank/DDBJ databases">
        <title>Gordonia sp. nov. TBRC 11910.</title>
        <authorList>
            <person name="Suriyachadkun C."/>
        </authorList>
    </citation>
    <scope>NUCLEOTIDE SEQUENCE [LARGE SCALE GENOMIC DNA]</scope>
    <source>
        <strain evidence="3 4">TBRC 11910</strain>
    </source>
</reference>
<gene>
    <name evidence="3" type="ORF">HH308_02900</name>
</gene>
<evidence type="ECO:0000259" key="2">
    <source>
        <dbReference type="Pfam" id="PF20014"/>
    </source>
</evidence>
<name>A0A848KPC3_9ACTN</name>
<dbReference type="Pfam" id="PF20014">
    <property type="entry name" value="GAP1-M"/>
    <property type="match status" value="1"/>
</dbReference>
<accession>A0A848KPC3</accession>
<evidence type="ECO:0000259" key="1">
    <source>
        <dbReference type="Pfam" id="PF20013"/>
    </source>
</evidence>
<keyword evidence="4" id="KW-1185">Reference proteome</keyword>
<dbReference type="Pfam" id="PF20013">
    <property type="entry name" value="GAP1-N2"/>
    <property type="match status" value="1"/>
</dbReference>
<evidence type="ECO:0000313" key="3">
    <source>
        <dbReference type="EMBL" id="NMO00160.1"/>
    </source>
</evidence>